<dbReference type="PANTHER" id="PTHR37937">
    <property type="entry name" value="CONJUGATIVE TRANSFER: DNA TRANSPORT"/>
    <property type="match status" value="1"/>
</dbReference>
<feature type="transmembrane region" description="Helical" evidence="7">
    <location>
        <begin position="54"/>
        <end position="74"/>
    </location>
</feature>
<dbReference type="AlphaFoldDB" id="A0A174XEN2"/>
<proteinExistence type="inferred from homology"/>
<evidence type="ECO:0000256" key="1">
    <source>
        <dbReference type="ARBA" id="ARBA00004651"/>
    </source>
</evidence>
<evidence type="ECO:0000256" key="5">
    <source>
        <dbReference type="ARBA" id="ARBA00022989"/>
    </source>
</evidence>
<keyword evidence="3" id="KW-1003">Cell membrane</keyword>
<evidence type="ECO:0000256" key="6">
    <source>
        <dbReference type="ARBA" id="ARBA00023136"/>
    </source>
</evidence>
<dbReference type="InterPro" id="IPR003688">
    <property type="entry name" value="TraG/VirD4"/>
</dbReference>
<dbReference type="InterPro" id="IPR025988">
    <property type="entry name" value="YWFCY_dom"/>
</dbReference>
<name>A0A174XEN2_9BACE</name>
<feature type="domain" description="YWFCY" evidence="8">
    <location>
        <begin position="3"/>
        <end position="143"/>
    </location>
</feature>
<dbReference type="Proteomes" id="UP000095725">
    <property type="component" value="Unassembled WGS sequence"/>
</dbReference>
<keyword evidence="5 7" id="KW-1133">Transmembrane helix</keyword>
<evidence type="ECO:0000256" key="4">
    <source>
        <dbReference type="ARBA" id="ARBA00022692"/>
    </source>
</evidence>
<evidence type="ECO:0000313" key="10">
    <source>
        <dbReference type="Proteomes" id="UP000095725"/>
    </source>
</evidence>
<comment type="subcellular location">
    <subcellularLocation>
        <location evidence="1">Cell membrane</location>
        <topology evidence="1">Multi-pass membrane protein</topology>
    </subcellularLocation>
</comment>
<dbReference type="Pfam" id="PF14293">
    <property type="entry name" value="YWFCY"/>
    <property type="match status" value="1"/>
</dbReference>
<comment type="similarity">
    <text evidence="2">Belongs to the VirD4/TraG family.</text>
</comment>
<organism evidence="9 10">
    <name type="scientific">Bacteroides caccae</name>
    <dbReference type="NCBI Taxonomy" id="47678"/>
    <lineage>
        <taxon>Bacteria</taxon>
        <taxon>Pseudomonadati</taxon>
        <taxon>Bacteroidota</taxon>
        <taxon>Bacteroidia</taxon>
        <taxon>Bacteroidales</taxon>
        <taxon>Bacteroidaceae</taxon>
        <taxon>Bacteroides</taxon>
    </lineage>
</organism>
<gene>
    <name evidence="9" type="ORF">ERS852558_04430</name>
</gene>
<protein>
    <submittedName>
        <fullName evidence="9">Putative plasmid transfer protein</fullName>
    </submittedName>
</protein>
<feature type="transmembrane region" description="Helical" evidence="7">
    <location>
        <begin position="86"/>
        <end position="106"/>
    </location>
</feature>
<dbReference type="RefSeq" id="WP_004295345.1">
    <property type="nucleotide sequence ID" value="NZ_CAXKYF010000039.1"/>
</dbReference>
<feature type="transmembrane region" description="Helical" evidence="7">
    <location>
        <begin position="12"/>
        <end position="34"/>
    </location>
</feature>
<dbReference type="SUPFAM" id="SSF52540">
    <property type="entry name" value="P-loop containing nucleoside triphosphate hydrolases"/>
    <property type="match status" value="1"/>
</dbReference>
<dbReference type="PANTHER" id="PTHR37937:SF1">
    <property type="entry name" value="CONJUGATIVE TRANSFER: DNA TRANSPORT"/>
    <property type="match status" value="1"/>
</dbReference>
<dbReference type="EMBL" id="CZBL01000029">
    <property type="protein sequence ID" value="CUQ54730.1"/>
    <property type="molecule type" value="Genomic_DNA"/>
</dbReference>
<dbReference type="Gene3D" id="3.40.50.300">
    <property type="entry name" value="P-loop containing nucleotide triphosphate hydrolases"/>
    <property type="match status" value="1"/>
</dbReference>
<evidence type="ECO:0000259" key="8">
    <source>
        <dbReference type="Pfam" id="PF14293"/>
    </source>
</evidence>
<dbReference type="CDD" id="cd01127">
    <property type="entry name" value="TrwB_TraG_TraD_VirD4"/>
    <property type="match status" value="1"/>
</dbReference>
<dbReference type="InterPro" id="IPR027417">
    <property type="entry name" value="P-loop_NTPase"/>
</dbReference>
<dbReference type="InterPro" id="IPR051539">
    <property type="entry name" value="T4SS-coupling_protein"/>
</dbReference>
<evidence type="ECO:0000313" key="9">
    <source>
        <dbReference type="EMBL" id="CUQ54730.1"/>
    </source>
</evidence>
<dbReference type="GO" id="GO:0005886">
    <property type="term" value="C:plasma membrane"/>
    <property type="evidence" value="ECO:0007669"/>
    <property type="project" value="UniProtKB-SubCell"/>
</dbReference>
<sequence length="651" mass="74505">MEESKELQKLYGFMQAFIYITVCIEILLFVHFPFSEQIMPLLSKMAKIPIYSNILYSKLFTFFIIMVTCIGTRSKKDLELDPTKQIIFPLIFGFIMFFGSICFLFFKEKGETSLEWYNIAYIILSIIGATLINSALDNISKRIKSNFMKDRFNIENESFEQSKDKVETEFSVNIPMKFFYNRKWHNGWLNICNCFRGTFVIGTPGSGKSFSVINSFIRQHSAKGFAEVVYDFKFPELAKIAYYNYQKNKQLGKIPSNFKFNVINFSDIEYSRRINPLKREYIEILADATETAEALYESLQKGDKGSGGNSDFFKTSAVNLLAASIYFWSRYENGKYSDLPHVLAFLNQEYDVLFKVLFSEPELKSLVSPFEAAYKSGAVDQLEGQMASLKVQLSRLATKESFWVFSGNDFNLKVSDKKDPSYLIIANNPKTQSMNSALNALIINRLTRLVNTKGNYPTSIIVDECPTLYFYQLATLLSTARSNKVSICLGLQELPQLEEQYGKATAKTITSIIGNTLSGQAKAPETLDWLQKLFGKVKQVKEGVTIRRNETTINMNEQMDFVIPASKISSLQAGTLVGQVALDFGQEDNFPTAMYHCKTNLDLKKIKKEEEAYKELPKVYNFGTADNREKLLQKNFKRIYDEVETVIEQYV</sequence>
<accession>A0A174XEN2</accession>
<evidence type="ECO:0000256" key="3">
    <source>
        <dbReference type="ARBA" id="ARBA00022475"/>
    </source>
</evidence>
<feature type="transmembrane region" description="Helical" evidence="7">
    <location>
        <begin position="118"/>
        <end position="136"/>
    </location>
</feature>
<reference evidence="9 10" key="1">
    <citation type="submission" date="2015-09" db="EMBL/GenBank/DDBJ databases">
        <authorList>
            <consortium name="Pathogen Informatics"/>
        </authorList>
    </citation>
    <scope>NUCLEOTIDE SEQUENCE [LARGE SCALE GENOMIC DNA]</scope>
    <source>
        <strain evidence="9 10">2789STDY5834946</strain>
    </source>
</reference>
<dbReference type="Pfam" id="PF02534">
    <property type="entry name" value="T4SS-DNA_transf"/>
    <property type="match status" value="1"/>
</dbReference>
<dbReference type="GeneID" id="86894139"/>
<evidence type="ECO:0000256" key="7">
    <source>
        <dbReference type="SAM" id="Phobius"/>
    </source>
</evidence>
<keyword evidence="6 7" id="KW-0472">Membrane</keyword>
<keyword evidence="4 7" id="KW-0812">Transmembrane</keyword>
<evidence type="ECO:0000256" key="2">
    <source>
        <dbReference type="ARBA" id="ARBA00008806"/>
    </source>
</evidence>